<evidence type="ECO:0000313" key="8">
    <source>
        <dbReference type="EMBL" id="QDY70079.1"/>
    </source>
</evidence>
<dbReference type="InterPro" id="IPR002758">
    <property type="entry name" value="Cation_antiport_E"/>
</dbReference>
<dbReference type="PANTHER" id="PTHR34584:SF1">
    <property type="entry name" value="NA(+)_H(+) ANTIPORTER SUBUNIT E1"/>
    <property type="match status" value="1"/>
</dbReference>
<dbReference type="EMBL" id="CP042261">
    <property type="protein sequence ID" value="QDY70079.1"/>
    <property type="molecule type" value="Genomic_DNA"/>
</dbReference>
<evidence type="ECO:0000256" key="3">
    <source>
        <dbReference type="ARBA" id="ARBA00022475"/>
    </source>
</evidence>
<organism evidence="8 9">
    <name type="scientific">Qingshengfaniella alkalisoli</name>
    <dbReference type="NCBI Taxonomy" id="2599296"/>
    <lineage>
        <taxon>Bacteria</taxon>
        <taxon>Pseudomonadati</taxon>
        <taxon>Pseudomonadota</taxon>
        <taxon>Alphaproteobacteria</taxon>
        <taxon>Rhodobacterales</taxon>
        <taxon>Paracoccaceae</taxon>
        <taxon>Qingshengfaniella</taxon>
    </lineage>
</organism>
<dbReference type="GO" id="GO:0008324">
    <property type="term" value="F:monoatomic cation transmembrane transporter activity"/>
    <property type="evidence" value="ECO:0007669"/>
    <property type="project" value="InterPro"/>
</dbReference>
<sequence>MSPFGVNVLLAFSWAALTSDFSFTSIVVGYLIGFAALWVVQPLYQRKSPYFLRSWRLAKLIVTFIKDLFVSSLRVAWDVLTPQDLSEPAIIEMPLDVEGELQILLVTNLISLTPGTLSLDISPDRKTLYVHAMFAHDPEALVRELKEGVERQVMEVFES</sequence>
<keyword evidence="3" id="KW-1003">Cell membrane</keyword>
<dbReference type="Pfam" id="PF01899">
    <property type="entry name" value="MNHE"/>
    <property type="match status" value="1"/>
</dbReference>
<comment type="similarity">
    <text evidence="2">Belongs to the CPA3 antiporters (TC 2.A.63) subunit E family.</text>
</comment>
<evidence type="ECO:0000256" key="5">
    <source>
        <dbReference type="ARBA" id="ARBA00022989"/>
    </source>
</evidence>
<keyword evidence="6 7" id="KW-0472">Membrane</keyword>
<evidence type="ECO:0000256" key="6">
    <source>
        <dbReference type="ARBA" id="ARBA00023136"/>
    </source>
</evidence>
<dbReference type="PIRSF" id="PIRSF019239">
    <property type="entry name" value="MrpE"/>
    <property type="match status" value="1"/>
</dbReference>
<proteinExistence type="inferred from homology"/>
<evidence type="ECO:0000256" key="4">
    <source>
        <dbReference type="ARBA" id="ARBA00022692"/>
    </source>
</evidence>
<evidence type="ECO:0000256" key="2">
    <source>
        <dbReference type="ARBA" id="ARBA00006228"/>
    </source>
</evidence>
<feature type="transmembrane region" description="Helical" evidence="7">
    <location>
        <begin position="12"/>
        <end position="40"/>
    </location>
</feature>
<dbReference type="GO" id="GO:0005886">
    <property type="term" value="C:plasma membrane"/>
    <property type="evidence" value="ECO:0007669"/>
    <property type="project" value="UniProtKB-SubCell"/>
</dbReference>
<dbReference type="RefSeq" id="WP_146365454.1">
    <property type="nucleotide sequence ID" value="NZ_CP042261.1"/>
</dbReference>
<reference evidence="8 9" key="1">
    <citation type="submission" date="2019-07" db="EMBL/GenBank/DDBJ databases">
        <title>Litoreibacter alkalisoli sp. nov., isolated from saline-alkaline soil.</title>
        <authorList>
            <person name="Wang S."/>
            <person name="Xu L."/>
            <person name="Xing Y.-T."/>
            <person name="Sun J.-Q."/>
        </authorList>
    </citation>
    <scope>NUCLEOTIDE SEQUENCE [LARGE SCALE GENOMIC DNA]</scope>
    <source>
        <strain evidence="8 9">LN3S51</strain>
    </source>
</reference>
<dbReference type="Proteomes" id="UP000318483">
    <property type="component" value="Chromosome"/>
</dbReference>
<keyword evidence="5 7" id="KW-1133">Transmembrane helix</keyword>
<dbReference type="AlphaFoldDB" id="A0A5B8I8H7"/>
<comment type="subcellular location">
    <subcellularLocation>
        <location evidence="1">Cell membrane</location>
        <topology evidence="1">Multi-pass membrane protein</topology>
    </subcellularLocation>
</comment>
<evidence type="ECO:0000256" key="7">
    <source>
        <dbReference type="SAM" id="Phobius"/>
    </source>
</evidence>
<keyword evidence="4 7" id="KW-0812">Transmembrane</keyword>
<dbReference type="PANTHER" id="PTHR34584">
    <property type="entry name" value="NA(+)/H(+) ANTIPORTER SUBUNIT E1"/>
    <property type="match status" value="1"/>
</dbReference>
<evidence type="ECO:0000313" key="9">
    <source>
        <dbReference type="Proteomes" id="UP000318483"/>
    </source>
</evidence>
<keyword evidence="9" id="KW-1185">Reference proteome</keyword>
<gene>
    <name evidence="8" type="ORF">FPZ52_10915</name>
</gene>
<evidence type="ECO:0000256" key="1">
    <source>
        <dbReference type="ARBA" id="ARBA00004651"/>
    </source>
</evidence>
<dbReference type="KEGG" id="lit:FPZ52_10915"/>
<name>A0A5B8I8H7_9RHOB</name>
<dbReference type="OrthoDB" id="9807187at2"/>
<accession>A0A5B8I8H7</accession>
<protein>
    <submittedName>
        <fullName evidence="8">Sodium:proton antiporter</fullName>
    </submittedName>
</protein>